<protein>
    <submittedName>
        <fullName evidence="2">Uncharacterized protein</fullName>
    </submittedName>
</protein>
<sequence length="284" mass="31074">MTGYAVEFRIPTEHFMSSLTKVSSTTRARHRAWIRRYARGVWRAAIEAGAYRTERFVALAMVQWPGPSIYPAMSCAETLKPVIDAGTDERLWPDDDNSHCRATVFMEAPGLSAYGVTIWVYIIPVGRIPDMPAWFVSMMPGAKGTLASIELDSETEWLNSNQRNEGPERDEKLARIMAKGYDSWKGRPAVLGDDVMLVAACLCSTTCRARSPTKATASMPSDAKARCVTDAELFQPGLNGSCNDCPDFRGASSSSPPRTPRRASCSTSPRATASSRTTPTCTTT</sequence>
<dbReference type="RefSeq" id="WP_231938176.1">
    <property type="nucleotide sequence ID" value="NZ_JGZA01000008.1"/>
</dbReference>
<dbReference type="EMBL" id="JGZA01000008">
    <property type="protein sequence ID" value="KFI71722.1"/>
    <property type="molecule type" value="Genomic_DNA"/>
</dbReference>
<name>A0A087BL22_BIFLN</name>
<reference evidence="2 3" key="1">
    <citation type="submission" date="2014-03" db="EMBL/GenBank/DDBJ databases">
        <title>Genomics of Bifidobacteria.</title>
        <authorList>
            <person name="Ventura M."/>
            <person name="Milani C."/>
            <person name="Lugli G.A."/>
        </authorList>
    </citation>
    <scope>NUCLEOTIDE SEQUENCE [LARGE SCALE GENOMIC DNA]</scope>
    <source>
        <strain evidence="2 3">LMG 21814</strain>
    </source>
</reference>
<gene>
    <name evidence="2" type="ORF">BLSS_1251</name>
</gene>
<dbReference type="Proteomes" id="UP000029024">
    <property type="component" value="Unassembled WGS sequence"/>
</dbReference>
<feature type="region of interest" description="Disordered" evidence="1">
    <location>
        <begin position="249"/>
        <end position="284"/>
    </location>
</feature>
<comment type="caution">
    <text evidence="2">The sequence shown here is derived from an EMBL/GenBank/DDBJ whole genome shotgun (WGS) entry which is preliminary data.</text>
</comment>
<feature type="compositionally biased region" description="Low complexity" evidence="1">
    <location>
        <begin position="251"/>
        <end position="284"/>
    </location>
</feature>
<accession>A0A087BL22</accession>
<evidence type="ECO:0000313" key="2">
    <source>
        <dbReference type="EMBL" id="KFI71722.1"/>
    </source>
</evidence>
<evidence type="ECO:0000256" key="1">
    <source>
        <dbReference type="SAM" id="MobiDB-lite"/>
    </source>
</evidence>
<organism evidence="2 3">
    <name type="scientific">Bifidobacterium longum subsp. suis</name>
    <dbReference type="NCBI Taxonomy" id="1695"/>
    <lineage>
        <taxon>Bacteria</taxon>
        <taxon>Bacillati</taxon>
        <taxon>Actinomycetota</taxon>
        <taxon>Actinomycetes</taxon>
        <taxon>Bifidobacteriales</taxon>
        <taxon>Bifidobacteriaceae</taxon>
        <taxon>Bifidobacterium</taxon>
    </lineage>
</organism>
<evidence type="ECO:0000313" key="3">
    <source>
        <dbReference type="Proteomes" id="UP000029024"/>
    </source>
</evidence>
<proteinExistence type="predicted"/>
<dbReference type="AlphaFoldDB" id="A0A087BL22"/>